<evidence type="ECO:0000313" key="5">
    <source>
        <dbReference type="Proteomes" id="UP000190857"/>
    </source>
</evidence>
<evidence type="ECO:0000256" key="1">
    <source>
        <dbReference type="SAM" id="Phobius"/>
    </source>
</evidence>
<dbReference type="EMBL" id="FUZP01000001">
    <property type="protein sequence ID" value="SKC40252.1"/>
    <property type="molecule type" value="Genomic_DNA"/>
</dbReference>
<feature type="transmembrane region" description="Helical" evidence="1">
    <location>
        <begin position="386"/>
        <end position="406"/>
    </location>
</feature>
<feature type="transmembrane region" description="Helical" evidence="1">
    <location>
        <begin position="203"/>
        <end position="219"/>
    </location>
</feature>
<organism evidence="4 5">
    <name type="scientific">Okibacterium fritillariae</name>
    <dbReference type="NCBI Taxonomy" id="123320"/>
    <lineage>
        <taxon>Bacteria</taxon>
        <taxon>Bacillati</taxon>
        <taxon>Actinomycetota</taxon>
        <taxon>Actinomycetes</taxon>
        <taxon>Micrococcales</taxon>
        <taxon>Microbacteriaceae</taxon>
        <taxon>Okibacterium</taxon>
    </lineage>
</organism>
<dbReference type="GO" id="GO:0016747">
    <property type="term" value="F:acyltransferase activity, transferring groups other than amino-acyl groups"/>
    <property type="evidence" value="ECO:0007669"/>
    <property type="project" value="InterPro"/>
</dbReference>
<sequence length="705" mass="76197">MAVVAVIVNHLLGWPSGGFVGVDVFFVISGFLITGLILRERERTGRFSIVGFYGRRIRRILPAALTVLIATTAVGWFVFNKTRAWETIWDAVSAFFLAANWRFAVTGTDYFQQTDADSPLQHFWSLSVEEQFYLVWPALLLLLFAIGMALARGNRERSGRRIRIVVIVAMGLISVASFAFAMWETRENAEIAYFSTFTRVWELGVGAVLAAAAPLFLRLPVALRFVLGWAGLAGIVASFFVIDASKPFPGPWAALPVVATAVVLLAGIGGPQRYLFPISNPVTTFLGNISYSLYLWHFPVIVFVPLFLVEATLERTLITAGLIFVISVLAYLLIEQPLHHSPWLRSFSDAGVTDAGVTDAEARRVARATARSEAWARWQEKFGSQFILSTLALLVVVTVVIIAAGFSSRGQAPQAAPEASQQNAANPLDQARADLSAALSATAWPDNLSPSLDDALRTTSNDNPARGCFEPGSTPDFGGCTWGSGDAPHHMYVVGDSIALTYAPAFRQIADNSDGQWKITTIGLYGCRFTDVLVQNDGDGVMDSCTQRKQDIADRIASDQPQLVVVANAFALGQSSDGRALSTTDMVSSTASLASRFNSAGKIVYLAPPPLGADLDACYSQVSNPGDCVVDIDPAWQDFSAATQAQAQASGDHYIDALAVNCVDGRCPAFAATWPTKYDTVHLTTAYSEHIAPAIRRLFADQGLM</sequence>
<dbReference type="Pfam" id="PF01757">
    <property type="entry name" value="Acyl_transf_3"/>
    <property type="match status" value="1"/>
</dbReference>
<dbReference type="InterPro" id="IPR002656">
    <property type="entry name" value="Acyl_transf_3_dom"/>
</dbReference>
<dbReference type="InterPro" id="IPR043968">
    <property type="entry name" value="SGNH"/>
</dbReference>
<dbReference type="InterPro" id="IPR050879">
    <property type="entry name" value="Acyltransferase_3"/>
</dbReference>
<feature type="transmembrane region" description="Helical" evidence="1">
    <location>
        <begin position="18"/>
        <end position="38"/>
    </location>
</feature>
<dbReference type="PANTHER" id="PTHR23028">
    <property type="entry name" value="ACETYLTRANSFERASE"/>
    <property type="match status" value="1"/>
</dbReference>
<keyword evidence="1" id="KW-0472">Membrane</keyword>
<evidence type="ECO:0000259" key="3">
    <source>
        <dbReference type="Pfam" id="PF19040"/>
    </source>
</evidence>
<evidence type="ECO:0000259" key="2">
    <source>
        <dbReference type="Pfam" id="PF01757"/>
    </source>
</evidence>
<dbReference type="GO" id="GO:0016787">
    <property type="term" value="F:hydrolase activity"/>
    <property type="evidence" value="ECO:0007669"/>
    <property type="project" value="UniProtKB-KW"/>
</dbReference>
<dbReference type="GO" id="GO:0016020">
    <property type="term" value="C:membrane"/>
    <property type="evidence" value="ECO:0007669"/>
    <property type="project" value="TreeGrafter"/>
</dbReference>
<feature type="domain" description="Acyltransferase 3" evidence="2">
    <location>
        <begin position="2"/>
        <end position="330"/>
    </location>
</feature>
<feature type="domain" description="SGNH" evidence="3">
    <location>
        <begin position="475"/>
        <end position="696"/>
    </location>
</feature>
<feature type="transmembrane region" description="Helical" evidence="1">
    <location>
        <begin position="162"/>
        <end position="183"/>
    </location>
</feature>
<evidence type="ECO:0000313" key="4">
    <source>
        <dbReference type="EMBL" id="SKC40252.1"/>
    </source>
</evidence>
<protein>
    <submittedName>
        <fullName evidence="4">Peptidoglycan/LPS O-acetylase OafA/YrhL, contains acyltransferase and SGNH-hydrolase domains</fullName>
    </submittedName>
</protein>
<dbReference type="AlphaFoldDB" id="A0A1T5IMG7"/>
<keyword evidence="1" id="KW-1133">Transmembrane helix</keyword>
<feature type="transmembrane region" description="Helical" evidence="1">
    <location>
        <begin position="59"/>
        <end position="79"/>
    </location>
</feature>
<feature type="transmembrane region" description="Helical" evidence="1">
    <location>
        <begin position="132"/>
        <end position="150"/>
    </location>
</feature>
<feature type="transmembrane region" description="Helical" evidence="1">
    <location>
        <begin position="291"/>
        <end position="309"/>
    </location>
</feature>
<gene>
    <name evidence="4" type="ORF">SAMN06309945_0620</name>
</gene>
<feature type="transmembrane region" description="Helical" evidence="1">
    <location>
        <begin position="251"/>
        <end position="270"/>
    </location>
</feature>
<keyword evidence="1" id="KW-0812">Transmembrane</keyword>
<dbReference type="PANTHER" id="PTHR23028:SF53">
    <property type="entry name" value="ACYL_TRANSF_3 DOMAIN-CONTAINING PROTEIN"/>
    <property type="match status" value="1"/>
</dbReference>
<keyword evidence="4" id="KW-0378">Hydrolase</keyword>
<keyword evidence="5" id="KW-1185">Reference proteome</keyword>
<keyword evidence="4" id="KW-0012">Acyltransferase</keyword>
<accession>A0A1T5IMG7</accession>
<dbReference type="Proteomes" id="UP000190857">
    <property type="component" value="Unassembled WGS sequence"/>
</dbReference>
<keyword evidence="4" id="KW-0808">Transferase</keyword>
<feature type="transmembrane region" description="Helical" evidence="1">
    <location>
        <begin position="315"/>
        <end position="334"/>
    </location>
</feature>
<proteinExistence type="predicted"/>
<name>A0A1T5IMG7_9MICO</name>
<dbReference type="STRING" id="123320.SAMN06309945_0620"/>
<dbReference type="GO" id="GO:0009103">
    <property type="term" value="P:lipopolysaccharide biosynthetic process"/>
    <property type="evidence" value="ECO:0007669"/>
    <property type="project" value="TreeGrafter"/>
</dbReference>
<dbReference type="Pfam" id="PF19040">
    <property type="entry name" value="SGNH"/>
    <property type="match status" value="1"/>
</dbReference>
<reference evidence="4 5" key="1">
    <citation type="submission" date="2017-02" db="EMBL/GenBank/DDBJ databases">
        <authorList>
            <person name="Peterson S.W."/>
        </authorList>
    </citation>
    <scope>NUCLEOTIDE SEQUENCE [LARGE SCALE GENOMIC DNA]</scope>
    <source>
        <strain evidence="4 5">VKM Ac-2059</strain>
    </source>
</reference>
<feature type="transmembrane region" description="Helical" evidence="1">
    <location>
        <begin position="226"/>
        <end position="245"/>
    </location>
</feature>